<reference evidence="1" key="1">
    <citation type="submission" date="2020-02" db="EMBL/GenBank/DDBJ databases">
        <authorList>
            <person name="Shen X.-R."/>
            <person name="Zhang Y.-X."/>
        </authorList>
    </citation>
    <scope>NUCLEOTIDE SEQUENCE</scope>
    <source>
        <strain evidence="1">SYP-B3998</strain>
    </source>
</reference>
<gene>
    <name evidence="1" type="ORF">GK047_05625</name>
</gene>
<proteinExistence type="predicted"/>
<comment type="caution">
    <text evidence="1">The sequence shown here is derived from an EMBL/GenBank/DDBJ whole genome shotgun (WGS) entry which is preliminary data.</text>
</comment>
<dbReference type="PANTHER" id="PTHR47199">
    <property type="entry name" value="PHOTOSYSTEM II STABILITY/ASSEMBLY FACTOR HCF136, CHLOROPLASTIC"/>
    <property type="match status" value="1"/>
</dbReference>
<sequence>MALQSTKKLLVLLLLLLCAGCFYKEVSVTLRTETASPKQTMKMVFSITAGVDITVDSQSDEAPEIYKRPNKAITFVNELQGYGVTSQNNDLLIMETKDRGQTWRKVSSFTNTAASSSLSFLDVNTGWLLTKDSIDNKAKLQLTSDGGQTWEVIARDLPDLSGLNGTPVLRFFDRQNGLIAAKGNQDMLLLRTQDGGLTWTPASRVALPKEGTGVFTFISSTSGWYVAQGKKGDLSNVLYRMTDGETWQEIGKLPALFKPQVITFLNSEEGWLLMHSAEQGELARWMLLRTEDAGGTWSQHEFPETFRLLATDVQMSFTSSENGWLLGANRLWVTEDGGLTWKPCAP</sequence>
<dbReference type="InterPro" id="IPR015943">
    <property type="entry name" value="WD40/YVTN_repeat-like_dom_sf"/>
</dbReference>
<dbReference type="AlphaFoldDB" id="A0A6G3ZTF4"/>
<accession>A0A6G3ZTF4</accession>
<evidence type="ECO:0008006" key="2">
    <source>
        <dbReference type="Google" id="ProtNLM"/>
    </source>
</evidence>
<dbReference type="SUPFAM" id="SSF110296">
    <property type="entry name" value="Oligoxyloglucan reducing end-specific cellobiohydrolase"/>
    <property type="match status" value="1"/>
</dbReference>
<name>A0A6G3ZTF4_9BACL</name>
<dbReference type="CDD" id="cd15482">
    <property type="entry name" value="Sialidase_non-viral"/>
    <property type="match status" value="1"/>
</dbReference>
<protein>
    <recommendedName>
        <fullName evidence="2">Photosynthesis system II assembly factor Ycf48/Hcf136-like domain-containing protein</fullName>
    </recommendedName>
</protein>
<organism evidence="1">
    <name type="scientific">Paenibacillus sp. SYP-B3998</name>
    <dbReference type="NCBI Taxonomy" id="2678564"/>
    <lineage>
        <taxon>Bacteria</taxon>
        <taxon>Bacillati</taxon>
        <taxon>Bacillota</taxon>
        <taxon>Bacilli</taxon>
        <taxon>Bacillales</taxon>
        <taxon>Paenibacillaceae</taxon>
        <taxon>Paenibacillus</taxon>
    </lineage>
</organism>
<evidence type="ECO:0000313" key="1">
    <source>
        <dbReference type="EMBL" id="NEW05496.1"/>
    </source>
</evidence>
<dbReference type="Gene3D" id="2.130.10.10">
    <property type="entry name" value="YVTN repeat-like/Quinoprotein amine dehydrogenase"/>
    <property type="match status" value="2"/>
</dbReference>
<dbReference type="RefSeq" id="WP_163942338.1">
    <property type="nucleotide sequence ID" value="NZ_JAAIKC010000001.1"/>
</dbReference>
<dbReference type="PANTHER" id="PTHR47199:SF2">
    <property type="entry name" value="PHOTOSYSTEM II STABILITY_ASSEMBLY FACTOR HCF136, CHLOROPLASTIC"/>
    <property type="match status" value="1"/>
</dbReference>
<dbReference type="EMBL" id="JAAIKC010000001">
    <property type="protein sequence ID" value="NEW05496.1"/>
    <property type="molecule type" value="Genomic_DNA"/>
</dbReference>